<feature type="region of interest" description="Disordered" evidence="1">
    <location>
        <begin position="1"/>
        <end position="21"/>
    </location>
</feature>
<evidence type="ECO:0000313" key="3">
    <source>
        <dbReference type="Proteomes" id="UP001162060"/>
    </source>
</evidence>
<comment type="caution">
    <text evidence="2">The sequence shown here is derived from an EMBL/GenBank/DDBJ whole genome shotgun (WGS) entry which is preliminary data.</text>
</comment>
<dbReference type="Proteomes" id="UP001162060">
    <property type="component" value="Unassembled WGS sequence"/>
</dbReference>
<gene>
    <name evidence="2" type="ORF">PM001_LOCUS5521</name>
</gene>
<protein>
    <submittedName>
        <fullName evidence="2">Uncharacterized protein</fullName>
    </submittedName>
</protein>
<organism evidence="2 3">
    <name type="scientific">Peronospora matthiolae</name>
    <dbReference type="NCBI Taxonomy" id="2874970"/>
    <lineage>
        <taxon>Eukaryota</taxon>
        <taxon>Sar</taxon>
        <taxon>Stramenopiles</taxon>
        <taxon>Oomycota</taxon>
        <taxon>Peronosporomycetes</taxon>
        <taxon>Peronosporales</taxon>
        <taxon>Peronosporaceae</taxon>
        <taxon>Peronospora</taxon>
    </lineage>
</organism>
<accession>A0AAV1TDI2</accession>
<reference evidence="2" key="1">
    <citation type="submission" date="2024-01" db="EMBL/GenBank/DDBJ databases">
        <authorList>
            <person name="Webb A."/>
        </authorList>
    </citation>
    <scope>NUCLEOTIDE SEQUENCE</scope>
    <source>
        <strain evidence="2">Pm1</strain>
    </source>
</reference>
<proteinExistence type="predicted"/>
<dbReference type="EMBL" id="CAKLBY020000045">
    <property type="protein sequence ID" value="CAK7917051.1"/>
    <property type="molecule type" value="Genomic_DNA"/>
</dbReference>
<sequence>MPAGFKRPQSSERCTGPAKKGVRVSPLGEFEEFSLDNAVANTKTGAVAARLSKAVLLKIFEQDATI</sequence>
<evidence type="ECO:0000313" key="2">
    <source>
        <dbReference type="EMBL" id="CAK7917051.1"/>
    </source>
</evidence>
<dbReference type="AlphaFoldDB" id="A0AAV1TDI2"/>
<name>A0AAV1TDI2_9STRA</name>
<evidence type="ECO:0000256" key="1">
    <source>
        <dbReference type="SAM" id="MobiDB-lite"/>
    </source>
</evidence>